<keyword evidence="4" id="KW-0418">Kinase</keyword>
<evidence type="ECO:0000256" key="3">
    <source>
        <dbReference type="ARBA" id="ARBA00022741"/>
    </source>
</evidence>
<dbReference type="Gene3D" id="3.40.50.300">
    <property type="entry name" value="P-loop containing nucleotide triphosphate hydrolases"/>
    <property type="match status" value="1"/>
</dbReference>
<evidence type="ECO:0000259" key="7">
    <source>
        <dbReference type="PROSITE" id="PS50109"/>
    </source>
</evidence>
<dbReference type="Gene3D" id="3.30.565.10">
    <property type="entry name" value="Histidine kinase-like ATPase, C-terminal domain"/>
    <property type="match status" value="1"/>
</dbReference>
<keyword evidence="2" id="KW-0677">Repeat</keyword>
<sequence length="620" mass="71102">MNQIIFEIKGLSGTNQDGYSLKKIDFDLVKGEVHALVGEKGMGKKAFYELLLGSGDYEQGQIYIKNKNITLHLNEVKNNKISYLSDDVGLIDNFTVAENLFLLNYPSKKYSPSIDWKKINRMAKQLFDELNVKIDYNKKVYELSNEEQKIVAIAKLYLIKPEVIIMHEPTDNLGAKSIILLYKIINKMKKRGASIIYVTNEWEEALKIADRISVLSRGIIVGTMESSEAKANPRKLLNLISGWNRMESKNEDVDHYSLEVLNVVFKAAEFLTSNYELEDVLKFLVNHITKVMNSDNCIIYLIDEETDSVIDYVDYNKSKDIDAKLKRNVVIDIIKENESYYTTDNDREFKAYFTNLKNIKTIICVPVLIRSHITGLIQISYRDYYAHSEKEIMYLSTFARQVAIAIEDTRLMGNSALLQESHHRIKNNLQTIISLIKLQKKFTKKDSSKTIDDIINDIISRIKSIAAVHDLLSREKQGRSIINFKEIIKIITKFYNNNEKVNIKLILDDIFIPYNKATAIALIINELINNCYKHAFKNQNKGIVRVSCKNQNNNIVLLVSDNGHGLPESFDIDNLNSLGISIVQSIILNEFEGQIDFKNNKGTVVEIILPEDKLALTKWE</sequence>
<accession>A0A8A7K7D6</accession>
<dbReference type="SMART" id="SM00387">
    <property type="entry name" value="HATPase_c"/>
    <property type="match status" value="1"/>
</dbReference>
<feature type="domain" description="ABC transporter" evidence="8">
    <location>
        <begin position="6"/>
        <end position="242"/>
    </location>
</feature>
<dbReference type="GO" id="GO:0005524">
    <property type="term" value="F:ATP binding"/>
    <property type="evidence" value="ECO:0007669"/>
    <property type="project" value="UniProtKB-KW"/>
</dbReference>
<dbReference type="PANTHER" id="PTHR43790:SF9">
    <property type="entry name" value="GALACTOFURANOSE TRANSPORTER ATP-BINDING PROTEIN YTFR"/>
    <property type="match status" value="1"/>
</dbReference>
<evidence type="ECO:0000313" key="10">
    <source>
        <dbReference type="Proteomes" id="UP000665020"/>
    </source>
</evidence>
<dbReference type="Pfam" id="PF13185">
    <property type="entry name" value="GAF_2"/>
    <property type="match status" value="1"/>
</dbReference>
<organism evidence="9 10">
    <name type="scientific">Iocasia fonsfrigidae</name>
    <dbReference type="NCBI Taxonomy" id="2682810"/>
    <lineage>
        <taxon>Bacteria</taxon>
        <taxon>Bacillati</taxon>
        <taxon>Bacillota</taxon>
        <taxon>Clostridia</taxon>
        <taxon>Halanaerobiales</taxon>
        <taxon>Halanaerobiaceae</taxon>
        <taxon>Iocasia</taxon>
    </lineage>
</organism>
<dbReference type="EMBL" id="CP046640">
    <property type="protein sequence ID" value="QTL97636.1"/>
    <property type="molecule type" value="Genomic_DNA"/>
</dbReference>
<dbReference type="InterPro" id="IPR005467">
    <property type="entry name" value="His_kinase_dom"/>
</dbReference>
<evidence type="ECO:0000313" key="9">
    <source>
        <dbReference type="EMBL" id="QTL97636.1"/>
    </source>
</evidence>
<dbReference type="SUPFAM" id="SSF55781">
    <property type="entry name" value="GAF domain-like"/>
    <property type="match status" value="1"/>
</dbReference>
<evidence type="ECO:0000256" key="2">
    <source>
        <dbReference type="ARBA" id="ARBA00022737"/>
    </source>
</evidence>
<keyword evidence="5 9" id="KW-0067">ATP-binding</keyword>
<dbReference type="SUPFAM" id="SSF55874">
    <property type="entry name" value="ATPase domain of HSP90 chaperone/DNA topoisomerase II/histidine kinase"/>
    <property type="match status" value="1"/>
</dbReference>
<dbReference type="SUPFAM" id="SSF52540">
    <property type="entry name" value="P-loop containing nucleoside triphosphate hydrolases"/>
    <property type="match status" value="1"/>
</dbReference>
<dbReference type="InterPro" id="IPR027417">
    <property type="entry name" value="P-loop_NTPase"/>
</dbReference>
<keyword evidence="6" id="KW-0902">Two-component regulatory system</keyword>
<dbReference type="AlphaFoldDB" id="A0A8A7K7D6"/>
<dbReference type="PANTHER" id="PTHR43790">
    <property type="entry name" value="CARBOHYDRATE TRANSPORT ATP-BINDING PROTEIN MG119-RELATED"/>
    <property type="match status" value="1"/>
</dbReference>
<proteinExistence type="predicted"/>
<dbReference type="KEGG" id="ifn:GM661_06375"/>
<protein>
    <submittedName>
        <fullName evidence="9">ATP-binding cassette domain-containing protein</fullName>
    </submittedName>
</protein>
<dbReference type="Pfam" id="PF07568">
    <property type="entry name" value="HisKA_2"/>
    <property type="match status" value="1"/>
</dbReference>
<reference evidence="9" key="1">
    <citation type="submission" date="2019-12" db="EMBL/GenBank/DDBJ databases">
        <authorList>
            <person name="zhang j."/>
            <person name="sun C.M."/>
        </authorList>
    </citation>
    <scope>NUCLEOTIDE SEQUENCE</scope>
    <source>
        <strain evidence="9">NS-1</strain>
    </source>
</reference>
<dbReference type="PROSITE" id="PS50893">
    <property type="entry name" value="ABC_TRANSPORTER_2"/>
    <property type="match status" value="1"/>
</dbReference>
<keyword evidence="3" id="KW-0547">Nucleotide-binding</keyword>
<feature type="domain" description="Histidine kinase" evidence="7">
    <location>
        <begin position="420"/>
        <end position="613"/>
    </location>
</feature>
<keyword evidence="10" id="KW-1185">Reference proteome</keyword>
<dbReference type="InterPro" id="IPR036890">
    <property type="entry name" value="HATPase_C_sf"/>
</dbReference>
<dbReference type="InterPro" id="IPR050107">
    <property type="entry name" value="ABC_carbohydrate_import_ATPase"/>
</dbReference>
<name>A0A8A7K7D6_9FIRM</name>
<keyword evidence="4" id="KW-0808">Transferase</keyword>
<dbReference type="PROSITE" id="PS50109">
    <property type="entry name" value="HIS_KIN"/>
    <property type="match status" value="1"/>
</dbReference>
<dbReference type="InterPro" id="IPR003594">
    <property type="entry name" value="HATPase_dom"/>
</dbReference>
<evidence type="ECO:0000259" key="8">
    <source>
        <dbReference type="PROSITE" id="PS50893"/>
    </source>
</evidence>
<dbReference type="Proteomes" id="UP000665020">
    <property type="component" value="Chromosome"/>
</dbReference>
<evidence type="ECO:0000256" key="5">
    <source>
        <dbReference type="ARBA" id="ARBA00022840"/>
    </source>
</evidence>
<dbReference type="InterPro" id="IPR003018">
    <property type="entry name" value="GAF"/>
</dbReference>
<dbReference type="Pfam" id="PF02518">
    <property type="entry name" value="HATPase_c"/>
    <property type="match status" value="1"/>
</dbReference>
<dbReference type="GO" id="GO:0016887">
    <property type="term" value="F:ATP hydrolysis activity"/>
    <property type="evidence" value="ECO:0007669"/>
    <property type="project" value="InterPro"/>
</dbReference>
<evidence type="ECO:0000256" key="4">
    <source>
        <dbReference type="ARBA" id="ARBA00022777"/>
    </source>
</evidence>
<dbReference type="Gene3D" id="3.30.450.40">
    <property type="match status" value="1"/>
</dbReference>
<dbReference type="GO" id="GO:0016301">
    <property type="term" value="F:kinase activity"/>
    <property type="evidence" value="ECO:0007669"/>
    <property type="project" value="UniProtKB-KW"/>
</dbReference>
<dbReference type="SMART" id="SM00065">
    <property type="entry name" value="GAF"/>
    <property type="match status" value="1"/>
</dbReference>
<dbReference type="InterPro" id="IPR003439">
    <property type="entry name" value="ABC_transporter-like_ATP-bd"/>
</dbReference>
<evidence type="ECO:0000256" key="1">
    <source>
        <dbReference type="ARBA" id="ARBA00022448"/>
    </source>
</evidence>
<gene>
    <name evidence="9" type="ORF">GM661_06375</name>
</gene>
<dbReference type="Pfam" id="PF00005">
    <property type="entry name" value="ABC_tran"/>
    <property type="match status" value="1"/>
</dbReference>
<dbReference type="InterPro" id="IPR029016">
    <property type="entry name" value="GAF-like_dom_sf"/>
</dbReference>
<dbReference type="GO" id="GO:0000160">
    <property type="term" value="P:phosphorelay signal transduction system"/>
    <property type="evidence" value="ECO:0007669"/>
    <property type="project" value="UniProtKB-KW"/>
</dbReference>
<evidence type="ECO:0000256" key="6">
    <source>
        <dbReference type="ARBA" id="ARBA00023012"/>
    </source>
</evidence>
<dbReference type="InterPro" id="IPR011495">
    <property type="entry name" value="Sig_transdc_His_kin_sub2_dim/P"/>
</dbReference>
<keyword evidence="1" id="KW-0813">Transport</keyword>
<dbReference type="RefSeq" id="WP_230869258.1">
    <property type="nucleotide sequence ID" value="NZ_CP046640.1"/>
</dbReference>